<feature type="compositionally biased region" description="Basic residues" evidence="1">
    <location>
        <begin position="286"/>
        <end position="302"/>
    </location>
</feature>
<feature type="compositionally biased region" description="Basic residues" evidence="1">
    <location>
        <begin position="385"/>
        <end position="404"/>
    </location>
</feature>
<proteinExistence type="predicted"/>
<reference evidence="2" key="1">
    <citation type="submission" date="2020-02" db="EMBL/GenBank/DDBJ databases">
        <authorList>
            <person name="Meier V. D."/>
        </authorList>
    </citation>
    <scope>NUCLEOTIDE SEQUENCE</scope>
    <source>
        <strain evidence="2">AVDCRST_MAG66</strain>
    </source>
</reference>
<dbReference type="GO" id="GO:0016207">
    <property type="term" value="F:4-coumarate-CoA ligase activity"/>
    <property type="evidence" value="ECO:0007669"/>
    <property type="project" value="UniProtKB-EC"/>
</dbReference>
<feature type="compositionally biased region" description="Basic residues" evidence="1">
    <location>
        <begin position="25"/>
        <end position="43"/>
    </location>
</feature>
<evidence type="ECO:0000313" key="2">
    <source>
        <dbReference type="EMBL" id="CAA9387460.1"/>
    </source>
</evidence>
<feature type="compositionally biased region" description="Basic residues" evidence="1">
    <location>
        <begin position="441"/>
        <end position="453"/>
    </location>
</feature>
<dbReference type="AlphaFoldDB" id="A0A6J4NHJ6"/>
<feature type="compositionally biased region" description="Low complexity" evidence="1">
    <location>
        <begin position="99"/>
        <end position="111"/>
    </location>
</feature>
<feature type="non-terminal residue" evidence="2">
    <location>
        <position position="1"/>
    </location>
</feature>
<name>A0A6J4NHJ6_9PSEU</name>
<feature type="region of interest" description="Disordered" evidence="1">
    <location>
        <begin position="25"/>
        <end position="523"/>
    </location>
</feature>
<sequence length="523" mass="57441">ARTQPVPGRRDPRDLAVRLPVQRLRRTGRGTRLHRRHQRHVDHLRRAARDGGAGRGRAGRAGDREGRRGRDLLPQHAVLPGGLPRRAARERDRHERELALQPGRAGPPARGQRGEAAVHRVAVPRPRRRGRGAGRPHRRRRDRPGRRRGPHLAARPAGEHRGRAGPGRRARRHGRAALLLGHHRPGQGRDPHAPQPRGEPPADRRGHEGRPGHPDPGGPAVLPHLRHDRDDEPRPGRERHRDHDAEVRPARVPADHHRAPHPARLHRAAGRRRPGQAPDRRPVRPVVHRRHLLGRRPARRRAGARDGQAAGLHGAAGLRHDRAVAGEPLHARRPPRPGPQLLGFRAAQHRVQARRPGDGRGGRPRGPRRAVGQGPERDGRLPQQPRRHRGHAGRRGLPAHRGRRRGDGGGGVLHRRPGQGADQVQGLPGAAGRAGGPAAHPRPHRRRRRHRSEGRRGRGGAQGVRRDAAGRGAVGAGRDGVRGRAHRPAQEGARGRVHHRDPEVGEREDPAQGPPRPGGGEGV</sequence>
<protein>
    <submittedName>
        <fullName evidence="2">4-coumarate--CoA ligase 1</fullName>
        <ecNumber evidence="2">6.2.1.12</ecNumber>
    </submittedName>
</protein>
<feature type="compositionally biased region" description="Basic residues" evidence="1">
    <location>
        <begin position="125"/>
        <end position="150"/>
    </location>
</feature>
<feature type="non-terminal residue" evidence="2">
    <location>
        <position position="523"/>
    </location>
</feature>
<evidence type="ECO:0000256" key="1">
    <source>
        <dbReference type="SAM" id="MobiDB-lite"/>
    </source>
</evidence>
<feature type="compositionally biased region" description="Basic residues" evidence="1">
    <location>
        <begin position="166"/>
        <end position="186"/>
    </location>
</feature>
<feature type="compositionally biased region" description="Basic and acidic residues" evidence="1">
    <location>
        <begin position="225"/>
        <end position="257"/>
    </location>
</feature>
<organism evidence="2">
    <name type="scientific">uncultured Pseudonocardia sp</name>
    <dbReference type="NCBI Taxonomy" id="211455"/>
    <lineage>
        <taxon>Bacteria</taxon>
        <taxon>Bacillati</taxon>
        <taxon>Actinomycetota</taxon>
        <taxon>Actinomycetes</taxon>
        <taxon>Pseudonocardiales</taxon>
        <taxon>Pseudonocardiaceae</taxon>
        <taxon>Pseudonocardia</taxon>
        <taxon>environmental samples</taxon>
    </lineage>
</organism>
<feature type="compositionally biased region" description="Basic and acidic residues" evidence="1">
    <location>
        <begin position="200"/>
        <end position="213"/>
    </location>
</feature>
<feature type="compositionally biased region" description="Basic and acidic residues" evidence="1">
    <location>
        <begin position="87"/>
        <end position="98"/>
    </location>
</feature>
<dbReference type="EMBL" id="CADCUS010000100">
    <property type="protein sequence ID" value="CAA9387460.1"/>
    <property type="molecule type" value="Genomic_DNA"/>
</dbReference>
<feature type="compositionally biased region" description="Basic residues" evidence="1">
    <location>
        <begin position="258"/>
        <end position="274"/>
    </location>
</feature>
<gene>
    <name evidence="2" type="ORF">AVDCRST_MAG66-705</name>
</gene>
<dbReference type="EC" id="6.2.1.12" evidence="2"/>
<feature type="compositionally biased region" description="Low complexity" evidence="1">
    <location>
        <begin position="305"/>
        <end position="317"/>
    </location>
</feature>
<feature type="compositionally biased region" description="Basic and acidic residues" evidence="1">
    <location>
        <begin position="500"/>
        <end position="510"/>
    </location>
</feature>
<feature type="compositionally biased region" description="Low complexity" evidence="1">
    <location>
        <begin position="428"/>
        <end position="439"/>
    </location>
</feature>
<keyword evidence="2" id="KW-0436">Ligase</keyword>
<feature type="compositionally biased region" description="Basic and acidic residues" evidence="1">
    <location>
        <begin position="60"/>
        <end position="73"/>
    </location>
</feature>
<accession>A0A6J4NHJ6</accession>